<dbReference type="RefSeq" id="WP_089681311.1">
    <property type="nucleotide sequence ID" value="NZ_FNFO01000003.1"/>
</dbReference>
<comment type="catalytic activity">
    <reaction evidence="4">
        <text>a monoamide of a dicarboxylate + H2O = a dicarboxylate + NH4(+)</text>
        <dbReference type="Rhea" id="RHEA:11716"/>
        <dbReference type="ChEBI" id="CHEBI:15377"/>
        <dbReference type="ChEBI" id="CHEBI:28938"/>
        <dbReference type="ChEBI" id="CHEBI:28965"/>
        <dbReference type="ChEBI" id="CHEBI:77450"/>
        <dbReference type="EC" id="3.5.1.3"/>
    </reaction>
</comment>
<evidence type="ECO:0000259" key="6">
    <source>
        <dbReference type="PROSITE" id="PS50263"/>
    </source>
</evidence>
<dbReference type="Gene3D" id="3.60.110.10">
    <property type="entry name" value="Carbon-nitrogen hydrolase"/>
    <property type="match status" value="1"/>
</dbReference>
<keyword evidence="2 7" id="KW-0378">Hydrolase</keyword>
<dbReference type="Proteomes" id="UP000198510">
    <property type="component" value="Unassembled WGS sequence"/>
</dbReference>
<dbReference type="InterPro" id="IPR036526">
    <property type="entry name" value="C-N_Hydrolase_sf"/>
</dbReference>
<evidence type="ECO:0000256" key="4">
    <source>
        <dbReference type="ARBA" id="ARBA00052904"/>
    </source>
</evidence>
<comment type="similarity">
    <text evidence="1">Belongs to the carbon-nitrogen hydrolase superfamily. NIT1/NIT2 family.</text>
</comment>
<dbReference type="InterPro" id="IPR003010">
    <property type="entry name" value="C-N_Hydrolase"/>
</dbReference>
<evidence type="ECO:0000256" key="2">
    <source>
        <dbReference type="ARBA" id="ARBA00022801"/>
    </source>
</evidence>
<organism evidence="7 8">
    <name type="scientific">Catalinimonas alkaloidigena</name>
    <dbReference type="NCBI Taxonomy" id="1075417"/>
    <lineage>
        <taxon>Bacteria</taxon>
        <taxon>Pseudomonadati</taxon>
        <taxon>Bacteroidota</taxon>
        <taxon>Cytophagia</taxon>
        <taxon>Cytophagales</taxon>
        <taxon>Catalimonadaceae</taxon>
        <taxon>Catalinimonas</taxon>
    </lineage>
</organism>
<name>A0A1G9DYX2_9BACT</name>
<evidence type="ECO:0000313" key="7">
    <source>
        <dbReference type="EMBL" id="SDK69064.1"/>
    </source>
</evidence>
<dbReference type="NCBIfam" id="NF007757">
    <property type="entry name" value="PRK10438.1"/>
    <property type="match status" value="1"/>
</dbReference>
<dbReference type="GO" id="GO:0050152">
    <property type="term" value="F:omega-amidase activity"/>
    <property type="evidence" value="ECO:0007669"/>
    <property type="project" value="UniProtKB-EC"/>
</dbReference>
<dbReference type="InterPro" id="IPR052737">
    <property type="entry name" value="Omega-amidase_YafV"/>
</dbReference>
<dbReference type="PANTHER" id="PTHR47799:SF1">
    <property type="entry name" value="OMEGA-AMIDASE YAFV"/>
    <property type="match status" value="1"/>
</dbReference>
<dbReference type="EMBL" id="FNFO01000003">
    <property type="protein sequence ID" value="SDK69064.1"/>
    <property type="molecule type" value="Genomic_DNA"/>
</dbReference>
<dbReference type="Pfam" id="PF00795">
    <property type="entry name" value="CN_hydrolase"/>
    <property type="match status" value="1"/>
</dbReference>
<gene>
    <name evidence="7" type="ORF">SAMN05421823_103295</name>
</gene>
<sequence length="259" mass="29890">MASPLRVTWVQADLYWEDPVANRAMLEEMLWEHHQPTDLIVLPEMFTTGFSMRAEALAEPMNLTTFRWMWQIAAQADAAVAGSYIVREGEHYFNRLLWMEPDGQFAVYDKKHLFRLGGEVEAYTPGSERLIRSWRGWNICPLICYDLRFPVWCRNVENAYDLLIFVASWPSPRHQAWEILLQARAIENLCYTVGVNRTGSDGAGLTYAGGSGVIDYQGNYLSKALARNQVETISLSYDELTRFRQRLPFFKDADAFTLR</sequence>
<dbReference type="CDD" id="cd07575">
    <property type="entry name" value="Xc-1258_like"/>
    <property type="match status" value="1"/>
</dbReference>
<dbReference type="SUPFAM" id="SSF56317">
    <property type="entry name" value="Carbon-nitrogen hydrolase"/>
    <property type="match status" value="1"/>
</dbReference>
<evidence type="ECO:0000313" key="8">
    <source>
        <dbReference type="Proteomes" id="UP000198510"/>
    </source>
</evidence>
<dbReference type="STRING" id="1075417.SAMN05421823_103295"/>
<keyword evidence="8" id="KW-1185">Reference proteome</keyword>
<accession>A0A1G9DYX2</accession>
<proteinExistence type="inferred from homology"/>
<dbReference type="EC" id="3.5.1.3" evidence="3"/>
<dbReference type="GO" id="GO:0106008">
    <property type="term" value="F:2-oxoglutaramate amidase activity"/>
    <property type="evidence" value="ECO:0007669"/>
    <property type="project" value="TreeGrafter"/>
</dbReference>
<evidence type="ECO:0000256" key="3">
    <source>
        <dbReference type="ARBA" id="ARBA00039118"/>
    </source>
</evidence>
<dbReference type="AlphaFoldDB" id="A0A1G9DYX2"/>
<feature type="domain" description="CN hydrolase" evidence="6">
    <location>
        <begin position="5"/>
        <end position="242"/>
    </location>
</feature>
<dbReference type="PROSITE" id="PS50263">
    <property type="entry name" value="CN_HYDROLASE"/>
    <property type="match status" value="1"/>
</dbReference>
<evidence type="ECO:0000256" key="5">
    <source>
        <dbReference type="ARBA" id="ARBA00072139"/>
    </source>
</evidence>
<dbReference type="PANTHER" id="PTHR47799">
    <property type="entry name" value="OMEGA-AMIDASE YAFV"/>
    <property type="match status" value="1"/>
</dbReference>
<protein>
    <recommendedName>
        <fullName evidence="5">Omega-amidase YafV</fullName>
        <ecNumber evidence="3">3.5.1.3</ecNumber>
    </recommendedName>
</protein>
<dbReference type="OrthoDB" id="9811121at2"/>
<dbReference type="FunFam" id="3.60.110.10:FF:000004">
    <property type="entry name" value="Carbon-nitrogen hydrolase"/>
    <property type="match status" value="1"/>
</dbReference>
<reference evidence="7 8" key="1">
    <citation type="submission" date="2016-10" db="EMBL/GenBank/DDBJ databases">
        <authorList>
            <person name="de Groot N.N."/>
        </authorList>
    </citation>
    <scope>NUCLEOTIDE SEQUENCE [LARGE SCALE GENOMIC DNA]</scope>
    <source>
        <strain evidence="7 8">DSM 25186</strain>
    </source>
</reference>
<evidence type="ECO:0000256" key="1">
    <source>
        <dbReference type="ARBA" id="ARBA00010613"/>
    </source>
</evidence>